<protein>
    <recommendedName>
        <fullName evidence="3">Serine kinase</fullName>
    </recommendedName>
</protein>
<dbReference type="SUPFAM" id="SSF53795">
    <property type="entry name" value="PEP carboxykinase-like"/>
    <property type="match status" value="1"/>
</dbReference>
<gene>
    <name evidence="1" type="ORF">DI555_21050</name>
</gene>
<dbReference type="EMBL" id="QFPX01000026">
    <property type="protein sequence ID" value="PZQ51144.1"/>
    <property type="molecule type" value="Genomic_DNA"/>
</dbReference>
<organism evidence="1 2">
    <name type="scientific">Novosphingobium pentaromativorans</name>
    <dbReference type="NCBI Taxonomy" id="205844"/>
    <lineage>
        <taxon>Bacteria</taxon>
        <taxon>Pseudomonadati</taxon>
        <taxon>Pseudomonadota</taxon>
        <taxon>Alphaproteobacteria</taxon>
        <taxon>Sphingomonadales</taxon>
        <taxon>Sphingomonadaceae</taxon>
        <taxon>Novosphingobium</taxon>
    </lineage>
</organism>
<dbReference type="Gene3D" id="3.40.50.300">
    <property type="entry name" value="P-loop containing nucleotide triphosphate hydrolases"/>
    <property type="match status" value="1"/>
</dbReference>
<name>A0A2W5NDF4_9SPHN</name>
<proteinExistence type="predicted"/>
<evidence type="ECO:0000313" key="2">
    <source>
        <dbReference type="Proteomes" id="UP000249082"/>
    </source>
</evidence>
<comment type="caution">
    <text evidence="1">The sequence shown here is derived from an EMBL/GenBank/DDBJ whole genome shotgun (WGS) entry which is preliminary data.</text>
</comment>
<dbReference type="Proteomes" id="UP000249082">
    <property type="component" value="Unassembled WGS sequence"/>
</dbReference>
<sequence>MHGGLASGAKAAGDVAVDEAAAPNSVVDLGPVLHLAEGVLPLVIADRPVLFVEATQRLNALNGSAGMLVALLADGIGLAELRRELHAALGLSPAEVDALVADWSTQRIVAAAFAPCAEGVGGLSLHAGGREIAIRFPLGAWGAELAAPYAHLPATFSAMAPADGRSMTSVTVEAMGEGPDDLAGIFDTRAGTLTARAAAAPILRGAIVDLVLDQPEYVALHAACLVDPDAPEAGAILLIGAPGAGKSTLAAMAGVAGGGLRLAGDDIVLFDPRTGLVMGVPLPLTVKSGSWDRLDGVLPNLAAQPPILRADGQWLRYAPLPPRASSAAGPGWHRVAVIVDLRRQEDVAAEAIPQSPIECLGRLLEEGFVQGGRCTSAQMRGLARMVDNAEACALRYAEAEQALPWIEALLG</sequence>
<dbReference type="InterPro" id="IPR027417">
    <property type="entry name" value="P-loop_NTPase"/>
</dbReference>
<dbReference type="AlphaFoldDB" id="A0A2W5NDF4"/>
<evidence type="ECO:0000313" key="1">
    <source>
        <dbReference type="EMBL" id="PZQ51144.1"/>
    </source>
</evidence>
<evidence type="ECO:0008006" key="3">
    <source>
        <dbReference type="Google" id="ProtNLM"/>
    </source>
</evidence>
<accession>A0A2W5NDF4</accession>
<reference evidence="1 2" key="1">
    <citation type="submission" date="2017-08" db="EMBL/GenBank/DDBJ databases">
        <title>Infants hospitalized years apart are colonized by the same room-sourced microbial strains.</title>
        <authorList>
            <person name="Brooks B."/>
            <person name="Olm M.R."/>
            <person name="Firek B.A."/>
            <person name="Baker R."/>
            <person name="Thomas B.C."/>
            <person name="Morowitz M.J."/>
            <person name="Banfield J.F."/>
        </authorList>
    </citation>
    <scope>NUCLEOTIDE SEQUENCE [LARGE SCALE GENOMIC DNA]</scope>
    <source>
        <strain evidence="1">S2_005_002_R2_33</strain>
    </source>
</reference>